<dbReference type="Gene3D" id="1.25.10.10">
    <property type="entry name" value="Leucine-rich Repeat Variant"/>
    <property type="match status" value="1"/>
</dbReference>
<evidence type="ECO:0000256" key="1">
    <source>
        <dbReference type="ARBA" id="ARBA00004123"/>
    </source>
</evidence>
<dbReference type="OrthoDB" id="361362at2759"/>
<name>A0A814FGZ1_9BILA</name>
<proteinExistence type="inferred from homology"/>
<gene>
    <name evidence="5" type="ORF">OXX778_LOCUS15431</name>
</gene>
<comment type="subcellular location">
    <subcellularLocation>
        <location evidence="1">Nucleus</location>
    </subcellularLocation>
</comment>
<evidence type="ECO:0000313" key="6">
    <source>
        <dbReference type="Proteomes" id="UP000663879"/>
    </source>
</evidence>
<protein>
    <recommendedName>
        <fullName evidence="4">Pre-rRNA-processing protein Ipi1 N-terminal domain-containing protein</fullName>
    </recommendedName>
</protein>
<dbReference type="InterPro" id="IPR024679">
    <property type="entry name" value="Ipi1_N"/>
</dbReference>
<dbReference type="PANTHER" id="PTHR16056">
    <property type="entry name" value="REGULATOR OF MICROTUBULE DYNAMICS PROTEIN"/>
    <property type="match status" value="1"/>
</dbReference>
<dbReference type="InterPro" id="IPR011989">
    <property type="entry name" value="ARM-like"/>
</dbReference>
<keyword evidence="3" id="KW-0539">Nucleus</keyword>
<reference evidence="5" key="1">
    <citation type="submission" date="2021-02" db="EMBL/GenBank/DDBJ databases">
        <authorList>
            <person name="Nowell W R."/>
        </authorList>
    </citation>
    <scope>NUCLEOTIDE SEQUENCE</scope>
    <source>
        <strain evidence="5">Ploen Becks lab</strain>
    </source>
</reference>
<comment type="caution">
    <text evidence="5">The sequence shown here is derived from an EMBL/GenBank/DDBJ whole genome shotgun (WGS) entry which is preliminary data.</text>
</comment>
<dbReference type="PANTHER" id="PTHR16056:SF2">
    <property type="entry name" value="TESTIS-EXPRESSED PROTEIN 10"/>
    <property type="match status" value="1"/>
</dbReference>
<accession>A0A814FGZ1</accession>
<dbReference type="SUPFAM" id="SSF48371">
    <property type="entry name" value="ARM repeat"/>
    <property type="match status" value="1"/>
</dbReference>
<evidence type="ECO:0000259" key="4">
    <source>
        <dbReference type="Pfam" id="PF12333"/>
    </source>
</evidence>
<dbReference type="EMBL" id="CAJNOC010003406">
    <property type="protein sequence ID" value="CAF0981217.1"/>
    <property type="molecule type" value="Genomic_DNA"/>
</dbReference>
<dbReference type="InterPro" id="IPR016024">
    <property type="entry name" value="ARM-type_fold"/>
</dbReference>
<keyword evidence="6" id="KW-1185">Reference proteome</keyword>
<sequence length="881" mass="102508">MGKNKQPNAISAKKAKQLDFQKVKFKVGKKLPKNLNETRATFKAKTLILKQQFQEKKGPVSHRNLSWKELLAHLGHLNQSVKLDALNSLKEMILQNDDLIRLEFANLLENLCPLFSDREYKVRENSIGLFKTLILLPIFKENSNQLLKPFFNLITVYLSCAMTHISDNIQYSSLKLLDILIEHIPELVKKSAYSIFDNFIEQISKASVKNDSKRVLKNDPYKLTSTQTWRHNVLNRLQKILLIISKDYKEIDLSKHQVNILKTNNWILNTYRHDSERLALPISKKLTNKKDITDLDEFYEHYLKIVAPLLIECWIESKPENKNSIDNSESLGIMHLVLNIFNIMIDNLDLSIKDLNKFIKVPKSMNVESFFEGLFLADFPYILAENYDPESEHNKKLLCDGSHQVSSTSLNLLICKFCSSSLLTMNEEKCLEILTYCLNSLDSSNSENNKISNNNELQIILKLSKRIFSDFKDPKIIKPFLTSLINFLDSNSKSLNTKWNVYEFLSKQFFENNNLIQFDASYQLFCKKLIKFFIQNIKEKKYERNAEALIDWIRNLSIRKTNSKKSIQNLLEQEFINILNLCDFKELNETNSKKLIELINCLPRINSYLITKLAFLVLSNTLSLFNLNQLLSILKEKLEMEHCEPNDYFMFLLHLINGYSSFELIHGNSDYQTGEFYLFENKAKFNSHVNLCNELESFISSHKQSDSILNLLLASSVPQLNKIEKGVYTSTLYGSLCLISQIDDMNSIGANYENIVLVWLGNSFYWIASKFFEYKTENLNVDNEEMVQCVEILFRKFLQILNKSERVLNDCTSAIVNMLNLSNEVQNVRTVFLIVNFLIKNYSSKLKQSNNLFNNILGVYQSLNGSEYVWWHEFVHLIKTL</sequence>
<dbReference type="GO" id="GO:0071339">
    <property type="term" value="C:MLL1 complex"/>
    <property type="evidence" value="ECO:0007669"/>
    <property type="project" value="TreeGrafter"/>
</dbReference>
<evidence type="ECO:0000313" key="5">
    <source>
        <dbReference type="EMBL" id="CAF0981217.1"/>
    </source>
</evidence>
<evidence type="ECO:0000256" key="3">
    <source>
        <dbReference type="ARBA" id="ARBA00023242"/>
    </source>
</evidence>
<organism evidence="5 6">
    <name type="scientific">Brachionus calyciflorus</name>
    <dbReference type="NCBI Taxonomy" id="104777"/>
    <lineage>
        <taxon>Eukaryota</taxon>
        <taxon>Metazoa</taxon>
        <taxon>Spiralia</taxon>
        <taxon>Gnathifera</taxon>
        <taxon>Rotifera</taxon>
        <taxon>Eurotatoria</taxon>
        <taxon>Monogononta</taxon>
        <taxon>Pseudotrocha</taxon>
        <taxon>Ploima</taxon>
        <taxon>Brachionidae</taxon>
        <taxon>Brachionus</taxon>
    </lineage>
</organism>
<feature type="domain" description="Pre-rRNA-processing protein Ipi1 N-terminal" evidence="4">
    <location>
        <begin position="146"/>
        <end position="241"/>
    </location>
</feature>
<evidence type="ECO:0000256" key="2">
    <source>
        <dbReference type="ARBA" id="ARBA00006427"/>
    </source>
</evidence>
<dbReference type="Proteomes" id="UP000663879">
    <property type="component" value="Unassembled WGS sequence"/>
</dbReference>
<dbReference type="Pfam" id="PF12333">
    <property type="entry name" value="Ipi1_N"/>
    <property type="match status" value="1"/>
</dbReference>
<comment type="similarity">
    <text evidence="2">Belongs to the IPI1/TEX10 family.</text>
</comment>
<dbReference type="AlphaFoldDB" id="A0A814FGZ1"/>